<dbReference type="Pfam" id="PF00248">
    <property type="entry name" value="Aldo_ket_red"/>
    <property type="match status" value="1"/>
</dbReference>
<dbReference type="HOGENOM" id="CLU_061145_0_0_9"/>
<dbReference type="InterPro" id="IPR023210">
    <property type="entry name" value="NADP_OxRdtase_dom"/>
</dbReference>
<dbReference type="OrthoDB" id="9773828at2"/>
<dbReference type="AlphaFoldDB" id="E7GFE3"/>
<dbReference type="eggNOG" id="COG1453">
    <property type="taxonomic scope" value="Bacteria"/>
</dbReference>
<dbReference type="STRING" id="100884.GCA_000269565_00636"/>
<dbReference type="Gene3D" id="3.20.20.100">
    <property type="entry name" value="NADP-dependent oxidoreductase domain"/>
    <property type="match status" value="1"/>
</dbReference>
<dbReference type="Proteomes" id="UP000003157">
    <property type="component" value="Unassembled WGS sequence"/>
</dbReference>
<feature type="domain" description="4Fe-4S ferredoxin-type" evidence="4">
    <location>
        <begin position="344"/>
        <end position="376"/>
    </location>
</feature>
<dbReference type="EMBL" id="ADKX01000049">
    <property type="protein sequence ID" value="EFW03204.1"/>
    <property type="molecule type" value="Genomic_DNA"/>
</dbReference>
<evidence type="ECO:0000259" key="4">
    <source>
        <dbReference type="PROSITE" id="PS51379"/>
    </source>
</evidence>
<dbReference type="InterPro" id="IPR017896">
    <property type="entry name" value="4Fe4S_Fe-S-bd"/>
</dbReference>
<dbReference type="InterPro" id="IPR053135">
    <property type="entry name" value="AKR2_Oxidoreductase"/>
</dbReference>
<dbReference type="GO" id="GO:0046872">
    <property type="term" value="F:metal ion binding"/>
    <property type="evidence" value="ECO:0007669"/>
    <property type="project" value="UniProtKB-KW"/>
</dbReference>
<gene>
    <name evidence="5" type="ORF">HMPREF9488_03486</name>
</gene>
<organism evidence="5 6">
    <name type="scientific">Coprobacillus cateniformis</name>
    <dbReference type="NCBI Taxonomy" id="100884"/>
    <lineage>
        <taxon>Bacteria</taxon>
        <taxon>Bacillati</taxon>
        <taxon>Bacillota</taxon>
        <taxon>Erysipelotrichia</taxon>
        <taxon>Erysipelotrichales</taxon>
        <taxon>Coprobacillaceae</taxon>
        <taxon>Coprobacillus</taxon>
    </lineage>
</organism>
<dbReference type="CDD" id="cd19100">
    <property type="entry name" value="AKR_unchar"/>
    <property type="match status" value="1"/>
</dbReference>
<dbReference type="GeneID" id="78228535"/>
<accession>E7GFE3</accession>
<dbReference type="InterPro" id="IPR017900">
    <property type="entry name" value="4Fe4S_Fe_S_CS"/>
</dbReference>
<dbReference type="RefSeq" id="WP_008790568.1">
    <property type="nucleotide sequence ID" value="NZ_AKCB01000001.1"/>
</dbReference>
<dbReference type="PANTHER" id="PTHR43312">
    <property type="entry name" value="D-THREO-ALDOSE 1-DEHYDROGENASE"/>
    <property type="match status" value="1"/>
</dbReference>
<dbReference type="SUPFAM" id="SSF51430">
    <property type="entry name" value="NAD(P)-linked oxidoreductase"/>
    <property type="match status" value="1"/>
</dbReference>
<evidence type="ECO:0000313" key="5">
    <source>
        <dbReference type="EMBL" id="EFW03204.1"/>
    </source>
</evidence>
<dbReference type="PROSITE" id="PS51379">
    <property type="entry name" value="4FE4S_FER_2"/>
    <property type="match status" value="1"/>
</dbReference>
<comment type="caution">
    <text evidence="5">The sequence shown here is derived from an EMBL/GenBank/DDBJ whole genome shotgun (WGS) entry which is preliminary data.</text>
</comment>
<evidence type="ECO:0000256" key="3">
    <source>
        <dbReference type="ARBA" id="ARBA00023014"/>
    </source>
</evidence>
<protein>
    <submittedName>
        <fullName evidence="5">Aldo/keto reductase</fullName>
    </submittedName>
</protein>
<dbReference type="PANTHER" id="PTHR43312:SF1">
    <property type="entry name" value="NADP-DEPENDENT OXIDOREDUCTASE DOMAIN-CONTAINING PROTEIN"/>
    <property type="match status" value="1"/>
</dbReference>
<dbReference type="GO" id="GO:0051536">
    <property type="term" value="F:iron-sulfur cluster binding"/>
    <property type="evidence" value="ECO:0007669"/>
    <property type="project" value="UniProtKB-KW"/>
</dbReference>
<name>E7GFE3_9FIRM</name>
<dbReference type="InterPro" id="IPR036812">
    <property type="entry name" value="NAD(P)_OxRdtase_dom_sf"/>
</dbReference>
<keyword evidence="6" id="KW-1185">Reference proteome</keyword>
<keyword evidence="1" id="KW-0479">Metal-binding</keyword>
<dbReference type="PROSITE" id="PS00198">
    <property type="entry name" value="4FE4S_FER_1"/>
    <property type="match status" value="1"/>
</dbReference>
<dbReference type="SUPFAM" id="SSF46548">
    <property type="entry name" value="alpha-helical ferredoxin"/>
    <property type="match status" value="1"/>
</dbReference>
<keyword evidence="2" id="KW-0408">Iron</keyword>
<reference evidence="5 6" key="1">
    <citation type="submission" date="2010-12" db="EMBL/GenBank/DDBJ databases">
        <title>The Genome Sequence of Coprobacillus sp. strain 29_1.</title>
        <authorList>
            <consortium name="The Broad Institute Genome Sequencing Platform"/>
            <person name="Earl A."/>
            <person name="Ward D."/>
            <person name="Feldgarden M."/>
            <person name="Gevers D."/>
            <person name="Daigneault M."/>
            <person name="Sibley C.D."/>
            <person name="White A."/>
            <person name="Strauss J."/>
            <person name="Allen-Vercoe E."/>
            <person name="Young S.K."/>
            <person name="Zeng Q."/>
            <person name="Gargeya S."/>
            <person name="Fitzgerald M."/>
            <person name="Haas B."/>
            <person name="Abouelleil A."/>
            <person name="Alvarado L."/>
            <person name="Arachchi H.M."/>
            <person name="Berlin A."/>
            <person name="Brown A."/>
            <person name="Chapman S.B."/>
            <person name="Chen Z."/>
            <person name="Dunbar C."/>
            <person name="Freedman E."/>
            <person name="Gearin G."/>
            <person name="Gellesch M."/>
            <person name="Goldberg J."/>
            <person name="Griggs A."/>
            <person name="Gujja S."/>
            <person name="Heilman E."/>
            <person name="Heiman D."/>
            <person name="Howarth C."/>
            <person name="Larson L."/>
            <person name="Lui A."/>
            <person name="MacDonald P.J.P."/>
            <person name="Mehta T."/>
            <person name="Montmayeur A."/>
            <person name="Murphy C."/>
            <person name="Neiman D."/>
            <person name="Pearson M."/>
            <person name="Priest M."/>
            <person name="Roberts A."/>
            <person name="Saif S."/>
            <person name="Shea T."/>
            <person name="Shenoy N."/>
            <person name="Sisk P."/>
            <person name="Stolte C."/>
            <person name="Sykes S."/>
            <person name="White J."/>
            <person name="Yandava C."/>
            <person name="Nusbaum C."/>
            <person name="Birren B."/>
        </authorList>
    </citation>
    <scope>NUCLEOTIDE SEQUENCE [LARGE SCALE GENOMIC DNA]</scope>
    <source>
        <strain evidence="5 6">29_1</strain>
    </source>
</reference>
<sequence>MEYKRLGKTDLKVSIIGLGCEGFMNKSDDEVKVLVDKAHQEGINFIDFFSSNPQGRSAFGNAIINHRQDWIIQGHLCTTWKNGQYERTRKMDEVKSGFQDLLERLHTDYIDVGMIHYIDAQKDFDEVFGGEVIAFAKELKEKGIIRTIGISSHNPLIALQAAQTGLIDVIMFSINPCYDMLPPSENVDDLWDDKNYQKPLFQIDPARQELYQYCEKENISLTVMKAFGGGDLLDEKLSPFGVKMTPLQCLHYCLTRPGVASVMAGSHSVKELNEAIDYCYASYEQKDFAEVLSRVPKHSFIGNCVYCGHCAPCVKGISVADVNKFANLCNAQQEIPETVREHYAALEHHASDCIACGKCLSNCPFEVNIIQKMKDAVWLFGY</sequence>
<keyword evidence="3" id="KW-0411">Iron-sulfur</keyword>
<proteinExistence type="predicted"/>
<evidence type="ECO:0000256" key="1">
    <source>
        <dbReference type="ARBA" id="ARBA00022723"/>
    </source>
</evidence>
<evidence type="ECO:0000256" key="2">
    <source>
        <dbReference type="ARBA" id="ARBA00023004"/>
    </source>
</evidence>
<evidence type="ECO:0000313" key="6">
    <source>
        <dbReference type="Proteomes" id="UP000003157"/>
    </source>
</evidence>